<organism evidence="2 3">
    <name type="scientific">Embleya hyalina</name>
    <dbReference type="NCBI Taxonomy" id="516124"/>
    <lineage>
        <taxon>Bacteria</taxon>
        <taxon>Bacillati</taxon>
        <taxon>Actinomycetota</taxon>
        <taxon>Actinomycetes</taxon>
        <taxon>Kitasatosporales</taxon>
        <taxon>Streptomycetaceae</taxon>
        <taxon>Embleya</taxon>
    </lineage>
</organism>
<protein>
    <submittedName>
        <fullName evidence="2">Uncharacterized protein</fullName>
    </submittedName>
</protein>
<gene>
    <name evidence="2" type="ORF">EHYA_07213</name>
</gene>
<proteinExistence type="predicted"/>
<sequence>MSSRCDACGRIEDPRMTVLSRHSTSQGEVVYTRCLCGSVGVRLRPDPDARRPPHEILLAQGPPAVPLPG</sequence>
<reference evidence="2 3" key="1">
    <citation type="submission" date="2018-12" db="EMBL/GenBank/DDBJ databases">
        <title>Draft genome sequence of Embleya hyalina NBRC 13850T.</title>
        <authorList>
            <person name="Komaki H."/>
            <person name="Hosoyama A."/>
            <person name="Kimura A."/>
            <person name="Ichikawa N."/>
            <person name="Tamura T."/>
        </authorList>
    </citation>
    <scope>NUCLEOTIDE SEQUENCE [LARGE SCALE GENOMIC DNA]</scope>
    <source>
        <strain evidence="2 3">NBRC 13850</strain>
    </source>
</reference>
<evidence type="ECO:0000313" key="3">
    <source>
        <dbReference type="Proteomes" id="UP000286931"/>
    </source>
</evidence>
<keyword evidence="3" id="KW-1185">Reference proteome</keyword>
<comment type="caution">
    <text evidence="2">The sequence shown here is derived from an EMBL/GenBank/DDBJ whole genome shotgun (WGS) entry which is preliminary data.</text>
</comment>
<evidence type="ECO:0000256" key="1">
    <source>
        <dbReference type="SAM" id="MobiDB-lite"/>
    </source>
</evidence>
<dbReference type="EMBL" id="BIFH01000033">
    <property type="protein sequence ID" value="GCD99491.1"/>
    <property type="molecule type" value="Genomic_DNA"/>
</dbReference>
<evidence type="ECO:0000313" key="2">
    <source>
        <dbReference type="EMBL" id="GCD99491.1"/>
    </source>
</evidence>
<feature type="region of interest" description="Disordered" evidence="1">
    <location>
        <begin position="46"/>
        <end position="69"/>
    </location>
</feature>
<accession>A0A401YY15</accession>
<dbReference type="OrthoDB" id="3579625at2"/>
<dbReference type="AlphaFoldDB" id="A0A401YY15"/>
<name>A0A401YY15_9ACTN</name>
<dbReference type="Proteomes" id="UP000286931">
    <property type="component" value="Unassembled WGS sequence"/>
</dbReference>